<feature type="transmembrane region" description="Helical" evidence="6">
    <location>
        <begin position="86"/>
        <end position="105"/>
    </location>
</feature>
<feature type="transmembrane region" description="Helical" evidence="6">
    <location>
        <begin position="292"/>
        <end position="310"/>
    </location>
</feature>
<comment type="subcellular location">
    <subcellularLocation>
        <location evidence="1">Membrane</location>
        <topology evidence="1">Multi-pass membrane protein</topology>
    </subcellularLocation>
</comment>
<accession>A0A6A2XZJ4</accession>
<dbReference type="GO" id="GO:0016020">
    <property type="term" value="C:membrane"/>
    <property type="evidence" value="ECO:0007669"/>
    <property type="project" value="UniProtKB-SubCell"/>
</dbReference>
<keyword evidence="3 6" id="KW-0812">Transmembrane</keyword>
<dbReference type="AlphaFoldDB" id="A0A6A2XZJ4"/>
<reference evidence="7" key="1">
    <citation type="submission" date="2019-09" db="EMBL/GenBank/DDBJ databases">
        <title>Draft genome information of white flower Hibiscus syriacus.</title>
        <authorList>
            <person name="Kim Y.-M."/>
        </authorList>
    </citation>
    <scope>NUCLEOTIDE SEQUENCE [LARGE SCALE GENOMIC DNA]</scope>
    <source>
        <strain evidence="7">YM2019G1</strain>
    </source>
</reference>
<sequence length="323" mass="35330">MVGEEVPGDGEAQMLPDSARKHRGTLIGSSIAVSGRGNNLIVYMIEKFHVRSIDATQTFNIAAASTSLLPMVSAILADSFLGCYNVIWMSSLVLILGIILLALTAMLDPLRPRMCPTPSKVQFRILYLGIALGSIVVAGTSFTISSIGTIQFDDSKDQRVFFNWFAITLYTSVVLGATVIVYINENCKGSPFTSFARVVIATIVKRKVTLSSRAEDYCHQKDGDMEKQASLPSKSFRFLNHAAAMETEADTKVNGSTEKPWRLCSLVLVGLDEAFHYPGQVALYHQEFPKPLRSTATAMILVIVGLAYYLSTTTIDLVQRVTT</sequence>
<evidence type="ECO:0000256" key="3">
    <source>
        <dbReference type="ARBA" id="ARBA00022692"/>
    </source>
</evidence>
<dbReference type="Proteomes" id="UP000436088">
    <property type="component" value="Unassembled WGS sequence"/>
</dbReference>
<dbReference type="Pfam" id="PF00854">
    <property type="entry name" value="PTR2"/>
    <property type="match status" value="1"/>
</dbReference>
<keyword evidence="4 6" id="KW-1133">Transmembrane helix</keyword>
<keyword evidence="5 6" id="KW-0472">Membrane</keyword>
<gene>
    <name evidence="7" type="ORF">F3Y22_tig00116954pilonHSYRG00208</name>
</gene>
<protein>
    <submittedName>
        <fullName evidence="7">Nitrate excretion transporter1</fullName>
    </submittedName>
</protein>
<dbReference type="SUPFAM" id="SSF103473">
    <property type="entry name" value="MFS general substrate transporter"/>
    <property type="match status" value="1"/>
</dbReference>
<keyword evidence="8" id="KW-1185">Reference proteome</keyword>
<dbReference type="InterPro" id="IPR000109">
    <property type="entry name" value="POT_fam"/>
</dbReference>
<name>A0A6A2XZJ4_HIBSY</name>
<evidence type="ECO:0000256" key="1">
    <source>
        <dbReference type="ARBA" id="ARBA00004141"/>
    </source>
</evidence>
<proteinExistence type="inferred from homology"/>
<dbReference type="PANTHER" id="PTHR11654">
    <property type="entry name" value="OLIGOPEPTIDE TRANSPORTER-RELATED"/>
    <property type="match status" value="1"/>
</dbReference>
<evidence type="ECO:0000256" key="6">
    <source>
        <dbReference type="SAM" id="Phobius"/>
    </source>
</evidence>
<dbReference type="InterPro" id="IPR036259">
    <property type="entry name" value="MFS_trans_sf"/>
</dbReference>
<dbReference type="Gene3D" id="1.20.1250.20">
    <property type="entry name" value="MFS general substrate transporter like domains"/>
    <property type="match status" value="1"/>
</dbReference>
<organism evidence="7 8">
    <name type="scientific">Hibiscus syriacus</name>
    <name type="common">Rose of Sharon</name>
    <dbReference type="NCBI Taxonomy" id="106335"/>
    <lineage>
        <taxon>Eukaryota</taxon>
        <taxon>Viridiplantae</taxon>
        <taxon>Streptophyta</taxon>
        <taxon>Embryophyta</taxon>
        <taxon>Tracheophyta</taxon>
        <taxon>Spermatophyta</taxon>
        <taxon>Magnoliopsida</taxon>
        <taxon>eudicotyledons</taxon>
        <taxon>Gunneridae</taxon>
        <taxon>Pentapetalae</taxon>
        <taxon>rosids</taxon>
        <taxon>malvids</taxon>
        <taxon>Malvales</taxon>
        <taxon>Malvaceae</taxon>
        <taxon>Malvoideae</taxon>
        <taxon>Hibiscus</taxon>
    </lineage>
</organism>
<evidence type="ECO:0000256" key="5">
    <source>
        <dbReference type="ARBA" id="ARBA00023136"/>
    </source>
</evidence>
<feature type="transmembrane region" description="Helical" evidence="6">
    <location>
        <begin position="59"/>
        <end position="80"/>
    </location>
</feature>
<evidence type="ECO:0000313" key="7">
    <source>
        <dbReference type="EMBL" id="KAE8660344.1"/>
    </source>
</evidence>
<feature type="transmembrane region" description="Helical" evidence="6">
    <location>
        <begin position="125"/>
        <end position="150"/>
    </location>
</feature>
<evidence type="ECO:0000313" key="8">
    <source>
        <dbReference type="Proteomes" id="UP000436088"/>
    </source>
</evidence>
<evidence type="ECO:0000256" key="4">
    <source>
        <dbReference type="ARBA" id="ARBA00022989"/>
    </source>
</evidence>
<comment type="caution">
    <text evidence="7">The sequence shown here is derived from an EMBL/GenBank/DDBJ whole genome shotgun (WGS) entry which is preliminary data.</text>
</comment>
<evidence type="ECO:0000256" key="2">
    <source>
        <dbReference type="ARBA" id="ARBA00005982"/>
    </source>
</evidence>
<comment type="similarity">
    <text evidence="2">Belongs to the major facilitator superfamily. Proton-dependent oligopeptide transporter (POT/PTR) (TC 2.A.17) family.</text>
</comment>
<dbReference type="GO" id="GO:0022857">
    <property type="term" value="F:transmembrane transporter activity"/>
    <property type="evidence" value="ECO:0007669"/>
    <property type="project" value="InterPro"/>
</dbReference>
<feature type="transmembrane region" description="Helical" evidence="6">
    <location>
        <begin position="162"/>
        <end position="183"/>
    </location>
</feature>
<dbReference type="EMBL" id="VEPZ02001732">
    <property type="protein sequence ID" value="KAE8660344.1"/>
    <property type="molecule type" value="Genomic_DNA"/>
</dbReference>